<evidence type="ECO:0000313" key="1">
    <source>
        <dbReference type="EMBL" id="KYN33508.1"/>
    </source>
</evidence>
<sequence>MKNILKRVSPRRGKTTRWYDRMTRQRDGSVRSLPSTVIILIINVVRDAVYNSAAAHRIGE</sequence>
<gene>
    <name evidence="1" type="ORF">ALC56_12220</name>
</gene>
<dbReference type="AlphaFoldDB" id="A0A195EZ65"/>
<proteinExistence type="predicted"/>
<name>A0A195EZ65_9HYME</name>
<reference evidence="1 2" key="1">
    <citation type="submission" date="2016-03" db="EMBL/GenBank/DDBJ databases">
        <title>Trachymyrmex septentrionalis WGS genome.</title>
        <authorList>
            <person name="Nygaard S."/>
            <person name="Hu H."/>
            <person name="Boomsma J."/>
            <person name="Zhang G."/>
        </authorList>
    </citation>
    <scope>NUCLEOTIDE SEQUENCE [LARGE SCALE GENOMIC DNA]</scope>
    <source>
        <strain evidence="1">Tsep2-gDNA-1</strain>
        <tissue evidence="1">Whole body</tissue>
    </source>
</reference>
<dbReference type="Proteomes" id="UP000078541">
    <property type="component" value="Unassembled WGS sequence"/>
</dbReference>
<organism evidence="1 2">
    <name type="scientific">Trachymyrmex septentrionalis</name>
    <dbReference type="NCBI Taxonomy" id="34720"/>
    <lineage>
        <taxon>Eukaryota</taxon>
        <taxon>Metazoa</taxon>
        <taxon>Ecdysozoa</taxon>
        <taxon>Arthropoda</taxon>
        <taxon>Hexapoda</taxon>
        <taxon>Insecta</taxon>
        <taxon>Pterygota</taxon>
        <taxon>Neoptera</taxon>
        <taxon>Endopterygota</taxon>
        <taxon>Hymenoptera</taxon>
        <taxon>Apocrita</taxon>
        <taxon>Aculeata</taxon>
        <taxon>Formicoidea</taxon>
        <taxon>Formicidae</taxon>
        <taxon>Myrmicinae</taxon>
        <taxon>Trachymyrmex</taxon>
    </lineage>
</organism>
<accession>A0A195EZ65</accession>
<protein>
    <submittedName>
        <fullName evidence="1">Uncharacterized protein</fullName>
    </submittedName>
</protein>
<dbReference type="EMBL" id="KQ981905">
    <property type="protein sequence ID" value="KYN33508.1"/>
    <property type="molecule type" value="Genomic_DNA"/>
</dbReference>
<keyword evidence="2" id="KW-1185">Reference proteome</keyword>
<evidence type="ECO:0000313" key="2">
    <source>
        <dbReference type="Proteomes" id="UP000078541"/>
    </source>
</evidence>